<dbReference type="EMBL" id="NKCL01000023">
    <property type="protein sequence ID" value="RSL88409.1"/>
    <property type="molecule type" value="Genomic_DNA"/>
</dbReference>
<gene>
    <name evidence="1" type="ORF">CEP51_001722</name>
</gene>
<keyword evidence="2" id="KW-1185">Reference proteome</keyword>
<accession>A0A428SF36</accession>
<dbReference type="Proteomes" id="UP000287972">
    <property type="component" value="Unassembled WGS sequence"/>
</dbReference>
<evidence type="ECO:0000313" key="2">
    <source>
        <dbReference type="Proteomes" id="UP000287972"/>
    </source>
</evidence>
<reference evidence="1 2" key="1">
    <citation type="submission" date="2017-06" db="EMBL/GenBank/DDBJ databases">
        <title>Comparative genomic analysis of Ambrosia Fusariam Clade fungi.</title>
        <authorList>
            <person name="Stajich J.E."/>
            <person name="Carrillo J."/>
            <person name="Kijimoto T."/>
            <person name="Eskalen A."/>
            <person name="O'Donnell K."/>
            <person name="Kasson M."/>
        </authorList>
    </citation>
    <scope>NUCLEOTIDE SEQUENCE [LARGE SCALE GENOMIC DNA]</scope>
    <source>
        <strain evidence="1 2">NRRL62606</strain>
    </source>
</reference>
<sequence length="336" mass="37903">MCRMLELDCQTADDQSGGFCHNCLQANHASILSYRLCMRDVPLEEISIFLPGFPNASGHSSFWDGRPNLNLDNISLEFEVTWAFSSIIADVTAFLASRSIRLTSLVGTLCSQGFFQLLQDDLTPAVAQRFQTMLYSASFCYGHAHQSLYDEDMPMATLQQLGNRAGHDFLRFLDKSLNASQLATATLDKLRALFLVLFGTILAIGYTREHNGGQSLAADATNQPLWFSMQEHLCEVLAHYLVLVGKRINVTFGSEEERRLLRRPLNRWDQKGTHSWIKRKCSPSIPEPKPISIRPLHCPSPVVINDIPVRYYPEEYVTCRPKNAVRFIDVWGCGIV</sequence>
<name>A0A428SF36_9HYPO</name>
<protein>
    <submittedName>
        <fullName evidence="1">Uncharacterized protein</fullName>
    </submittedName>
</protein>
<proteinExistence type="predicted"/>
<organism evidence="1 2">
    <name type="scientific">Fusarium floridanum</name>
    <dbReference type="NCBI Taxonomy" id="1325733"/>
    <lineage>
        <taxon>Eukaryota</taxon>
        <taxon>Fungi</taxon>
        <taxon>Dikarya</taxon>
        <taxon>Ascomycota</taxon>
        <taxon>Pezizomycotina</taxon>
        <taxon>Sordariomycetes</taxon>
        <taxon>Hypocreomycetidae</taxon>
        <taxon>Hypocreales</taxon>
        <taxon>Nectriaceae</taxon>
        <taxon>Fusarium</taxon>
        <taxon>Fusarium solani species complex</taxon>
    </lineage>
</organism>
<dbReference type="AlphaFoldDB" id="A0A428SF36"/>
<comment type="caution">
    <text evidence="1">The sequence shown here is derived from an EMBL/GenBank/DDBJ whole genome shotgun (WGS) entry which is preliminary data.</text>
</comment>
<evidence type="ECO:0000313" key="1">
    <source>
        <dbReference type="EMBL" id="RSL88409.1"/>
    </source>
</evidence>